<feature type="domain" description="PASTA" evidence="2">
    <location>
        <begin position="169"/>
        <end position="234"/>
    </location>
</feature>
<accession>A0A177NMN4</accession>
<keyword evidence="1" id="KW-0472">Membrane</keyword>
<feature type="domain" description="PASTA" evidence="2">
    <location>
        <begin position="235"/>
        <end position="302"/>
    </location>
</feature>
<dbReference type="Proteomes" id="UP000077857">
    <property type="component" value="Unassembled WGS sequence"/>
</dbReference>
<reference evidence="3 4" key="1">
    <citation type="submission" date="2016-03" db="EMBL/GenBank/DDBJ databases">
        <authorList>
            <person name="Ploux O."/>
        </authorList>
    </citation>
    <scope>NUCLEOTIDE SEQUENCE [LARGE SCALE GENOMIC DNA]</scope>
    <source>
        <strain evidence="3 4">R-45378</strain>
    </source>
</reference>
<dbReference type="Gene3D" id="3.30.10.20">
    <property type="match status" value="2"/>
</dbReference>
<proteinExistence type="predicted"/>
<protein>
    <recommendedName>
        <fullName evidence="2">PASTA domain-containing protein</fullName>
    </recommendedName>
</protein>
<evidence type="ECO:0000313" key="4">
    <source>
        <dbReference type="Proteomes" id="UP000077857"/>
    </source>
</evidence>
<name>A0A177NMN4_9GAMM</name>
<evidence type="ECO:0000313" key="3">
    <source>
        <dbReference type="EMBL" id="OAI19348.1"/>
    </source>
</evidence>
<dbReference type="PROSITE" id="PS51178">
    <property type="entry name" value="PASTA"/>
    <property type="match status" value="2"/>
</dbReference>
<dbReference type="RefSeq" id="WP_064039542.1">
    <property type="nucleotide sequence ID" value="NZ_LUUJ01000049.1"/>
</dbReference>
<keyword evidence="1" id="KW-0812">Transmembrane</keyword>
<evidence type="ECO:0000256" key="1">
    <source>
        <dbReference type="SAM" id="Phobius"/>
    </source>
</evidence>
<dbReference type="EMBL" id="LUUJ01000049">
    <property type="protein sequence ID" value="OAI19348.1"/>
    <property type="molecule type" value="Genomic_DNA"/>
</dbReference>
<dbReference type="InterPro" id="IPR005543">
    <property type="entry name" value="PASTA_dom"/>
</dbReference>
<evidence type="ECO:0000259" key="2">
    <source>
        <dbReference type="PROSITE" id="PS51178"/>
    </source>
</evidence>
<dbReference type="Pfam" id="PF03793">
    <property type="entry name" value="PASTA"/>
    <property type="match status" value="2"/>
</dbReference>
<feature type="transmembrane region" description="Helical" evidence="1">
    <location>
        <begin position="138"/>
        <end position="160"/>
    </location>
</feature>
<sequence length="338" mass="36330">MTAIVSIKQASDKVGCDSNGNGSCKFFVTNAYNDRQLLVKARIVAGSGADEKWFNSIQAGANAKPTAGAISTDWKLAPSATEEVSVNFQVPKSVADGKYSFHLQVFSVDRPDDDFKDGEPVYLQIQNAVAPPPPPKPFPWWIVALVLVVLLTVGVAVWLIMKPDDSGPVVEKAKVPDLKGMIWDEAQQRLKQAGLSKFETSFKFDPSKRDPIVLDQSPAAGSAAEAETTVSVVLSFPGIAVPDLRGKTLLAAAQALSKIDLALGEAKSQPTIAQPEQTVIDQNPAPGQAVDKGAPITLTVATTPIRPVIIWNRDLTELMTRQKQILKVMPRGIEPAEQ</sequence>
<dbReference type="CDD" id="cd06577">
    <property type="entry name" value="PASTA_pknB"/>
    <property type="match status" value="2"/>
</dbReference>
<dbReference type="OrthoDB" id="9788659at2"/>
<keyword evidence="1" id="KW-1133">Transmembrane helix</keyword>
<dbReference type="SMART" id="SM00740">
    <property type="entry name" value="PASTA"/>
    <property type="match status" value="2"/>
</dbReference>
<organism evidence="3 4">
    <name type="scientific">Methylomonas koyamae</name>
    <dbReference type="NCBI Taxonomy" id="702114"/>
    <lineage>
        <taxon>Bacteria</taxon>
        <taxon>Pseudomonadati</taxon>
        <taxon>Pseudomonadota</taxon>
        <taxon>Gammaproteobacteria</taxon>
        <taxon>Methylococcales</taxon>
        <taxon>Methylococcaceae</taxon>
        <taxon>Methylomonas</taxon>
    </lineage>
</organism>
<gene>
    <name evidence="3" type="ORF">A1507_07240</name>
</gene>
<dbReference type="AlphaFoldDB" id="A0A177NMN4"/>
<comment type="caution">
    <text evidence="3">The sequence shown here is derived from an EMBL/GenBank/DDBJ whole genome shotgun (WGS) entry which is preliminary data.</text>
</comment>